<sequence length="424" mass="45422">MESPTTEIIHHILILLLFIITVGMLSGRLASWLRLPDVAVFIVAGMLLGQGLHLINETSSSLINQLILTVGSALILFDGGRNLKLSGLRKVWITLSMLSVPGVIVTTLIVGAAVHFLFGLDWLVAFLAAAVIASTDPASIIPVFKQVKIKERVRETVESESAFNDATGSILTFALLAAVTGGGSLHIGTMAWDFVKTAIGGILVGAVVAVILTYLVAHFRLGVLKDYTTITMIVVALSSYLIGDLIHVSGFMATFVAGLIWGNADTFGLSMDDKLEETASFADNTSVMMRMLIFILLGSQVNFRVLGDYFWPSLAAVLVLMVIARPITILLCALPDRKVKWSWRELMFMMWVRETGVIPAALSGMIAGMGVAHADVISAVTFMAIMLTILLQASTTGLVARKLGLEVKAEPAASRPLGQKSPGT</sequence>
<evidence type="ECO:0000256" key="7">
    <source>
        <dbReference type="ARBA" id="ARBA00023065"/>
    </source>
</evidence>
<dbReference type="InterPro" id="IPR038770">
    <property type="entry name" value="Na+/solute_symporter_sf"/>
</dbReference>
<dbReference type="AlphaFoldDB" id="A0A839TXN9"/>
<keyword evidence="3" id="KW-0050">Antiport</keyword>
<feature type="transmembrane region" description="Helical" evidence="9">
    <location>
        <begin position="12"/>
        <end position="31"/>
    </location>
</feature>
<name>A0A839TXN9_9BACL</name>
<dbReference type="GO" id="GO:1902600">
    <property type="term" value="P:proton transmembrane transport"/>
    <property type="evidence" value="ECO:0007669"/>
    <property type="project" value="InterPro"/>
</dbReference>
<dbReference type="Proteomes" id="UP000517523">
    <property type="component" value="Unassembled WGS sequence"/>
</dbReference>
<gene>
    <name evidence="11" type="ORF">FHS19_006399</name>
</gene>
<keyword evidence="5 9" id="KW-0812">Transmembrane</keyword>
<evidence type="ECO:0000256" key="8">
    <source>
        <dbReference type="ARBA" id="ARBA00023136"/>
    </source>
</evidence>
<keyword evidence="2" id="KW-0813">Transport</keyword>
<dbReference type="Gene3D" id="1.20.1530.20">
    <property type="match status" value="1"/>
</dbReference>
<reference evidence="11 12" key="1">
    <citation type="submission" date="2020-08" db="EMBL/GenBank/DDBJ databases">
        <title>Genomic Encyclopedia of Type Strains, Phase III (KMG-III): the genomes of soil and plant-associated and newly described type strains.</title>
        <authorList>
            <person name="Whitman W."/>
        </authorList>
    </citation>
    <scope>NUCLEOTIDE SEQUENCE [LARGE SCALE GENOMIC DNA]</scope>
    <source>
        <strain evidence="11 12">CECT 5831</strain>
    </source>
</reference>
<evidence type="ECO:0000313" key="12">
    <source>
        <dbReference type="Proteomes" id="UP000517523"/>
    </source>
</evidence>
<evidence type="ECO:0000256" key="9">
    <source>
        <dbReference type="SAM" id="Phobius"/>
    </source>
</evidence>
<feature type="transmembrane region" description="Helical" evidence="9">
    <location>
        <begin position="355"/>
        <end position="374"/>
    </location>
</feature>
<evidence type="ECO:0000256" key="6">
    <source>
        <dbReference type="ARBA" id="ARBA00022989"/>
    </source>
</evidence>
<feature type="transmembrane region" description="Helical" evidence="9">
    <location>
        <begin position="122"/>
        <end position="144"/>
    </location>
</feature>
<feature type="transmembrane region" description="Helical" evidence="9">
    <location>
        <begin position="309"/>
        <end position="334"/>
    </location>
</feature>
<feature type="transmembrane region" description="Helical" evidence="9">
    <location>
        <begin position="62"/>
        <end position="79"/>
    </location>
</feature>
<evidence type="ECO:0000256" key="1">
    <source>
        <dbReference type="ARBA" id="ARBA00004651"/>
    </source>
</evidence>
<protein>
    <submittedName>
        <fullName evidence="11">Cell volume regulation protein A</fullName>
    </submittedName>
</protein>
<feature type="transmembrane region" description="Helical" evidence="9">
    <location>
        <begin position="198"/>
        <end position="217"/>
    </location>
</feature>
<evidence type="ECO:0000313" key="11">
    <source>
        <dbReference type="EMBL" id="MBB3131676.1"/>
    </source>
</evidence>
<keyword evidence="4" id="KW-1003">Cell membrane</keyword>
<proteinExistence type="predicted"/>
<organism evidence="11 12">
    <name type="scientific">Paenibacillus rhizosphaerae</name>
    <dbReference type="NCBI Taxonomy" id="297318"/>
    <lineage>
        <taxon>Bacteria</taxon>
        <taxon>Bacillati</taxon>
        <taxon>Bacillota</taxon>
        <taxon>Bacilli</taxon>
        <taxon>Bacillales</taxon>
        <taxon>Paenibacillaceae</taxon>
        <taxon>Paenibacillus</taxon>
    </lineage>
</organism>
<evidence type="ECO:0000256" key="4">
    <source>
        <dbReference type="ARBA" id="ARBA00022475"/>
    </source>
</evidence>
<evidence type="ECO:0000256" key="3">
    <source>
        <dbReference type="ARBA" id="ARBA00022449"/>
    </source>
</evidence>
<feature type="transmembrane region" description="Helical" evidence="9">
    <location>
        <begin position="380"/>
        <end position="400"/>
    </location>
</feature>
<keyword evidence="6 9" id="KW-1133">Transmembrane helix</keyword>
<evidence type="ECO:0000259" key="10">
    <source>
        <dbReference type="Pfam" id="PF00999"/>
    </source>
</evidence>
<accession>A0A839TXN9</accession>
<dbReference type="RefSeq" id="WP_183586876.1">
    <property type="nucleotide sequence ID" value="NZ_JACHXJ010000007.1"/>
</dbReference>
<evidence type="ECO:0000256" key="2">
    <source>
        <dbReference type="ARBA" id="ARBA00022448"/>
    </source>
</evidence>
<evidence type="ECO:0000256" key="5">
    <source>
        <dbReference type="ARBA" id="ARBA00022692"/>
    </source>
</evidence>
<dbReference type="GO" id="GO:0005886">
    <property type="term" value="C:plasma membrane"/>
    <property type="evidence" value="ECO:0007669"/>
    <property type="project" value="UniProtKB-SubCell"/>
</dbReference>
<feature type="transmembrane region" description="Helical" evidence="9">
    <location>
        <begin position="170"/>
        <end position="192"/>
    </location>
</feature>
<comment type="caution">
    <text evidence="11">The sequence shown here is derived from an EMBL/GenBank/DDBJ whole genome shotgun (WGS) entry which is preliminary data.</text>
</comment>
<feature type="transmembrane region" description="Helical" evidence="9">
    <location>
        <begin position="248"/>
        <end position="269"/>
    </location>
</feature>
<dbReference type="PANTHER" id="PTHR32507">
    <property type="entry name" value="NA(+)/H(+) ANTIPORTER 1"/>
    <property type="match status" value="1"/>
</dbReference>
<feature type="transmembrane region" description="Helical" evidence="9">
    <location>
        <begin position="91"/>
        <end position="116"/>
    </location>
</feature>
<keyword evidence="7" id="KW-0406">Ion transport</keyword>
<dbReference type="GO" id="GO:0015297">
    <property type="term" value="F:antiporter activity"/>
    <property type="evidence" value="ECO:0007669"/>
    <property type="project" value="UniProtKB-KW"/>
</dbReference>
<dbReference type="InterPro" id="IPR006153">
    <property type="entry name" value="Cation/H_exchanger_TM"/>
</dbReference>
<comment type="subcellular location">
    <subcellularLocation>
        <location evidence="1">Cell membrane</location>
        <topology evidence="1">Multi-pass membrane protein</topology>
    </subcellularLocation>
</comment>
<dbReference type="PANTHER" id="PTHR32507:SF0">
    <property type="entry name" value="NA(+)_H(+) ANTIPORTER 2-RELATED"/>
    <property type="match status" value="1"/>
</dbReference>
<dbReference type="Pfam" id="PF00999">
    <property type="entry name" value="Na_H_Exchanger"/>
    <property type="match status" value="1"/>
</dbReference>
<feature type="domain" description="Cation/H+ exchanger transmembrane" evidence="10">
    <location>
        <begin position="23"/>
        <end position="401"/>
    </location>
</feature>
<keyword evidence="8 9" id="KW-0472">Membrane</keyword>
<feature type="transmembrane region" description="Helical" evidence="9">
    <location>
        <begin position="38"/>
        <end position="56"/>
    </location>
</feature>
<dbReference type="EMBL" id="JACHXJ010000007">
    <property type="protein sequence ID" value="MBB3131676.1"/>
    <property type="molecule type" value="Genomic_DNA"/>
</dbReference>